<feature type="compositionally biased region" description="Basic and acidic residues" evidence="1">
    <location>
        <begin position="66"/>
        <end position="83"/>
    </location>
</feature>
<feature type="compositionally biased region" description="Basic residues" evidence="1">
    <location>
        <begin position="349"/>
        <end position="367"/>
    </location>
</feature>
<feature type="compositionally biased region" description="Basic residues" evidence="1">
    <location>
        <begin position="269"/>
        <end position="302"/>
    </location>
</feature>
<accession>A0A251XS40</accession>
<feature type="compositionally biased region" description="Basic and acidic residues" evidence="1">
    <location>
        <begin position="164"/>
        <end position="175"/>
    </location>
</feature>
<reference evidence="2 3" key="1">
    <citation type="submission" date="2016-08" db="EMBL/GenBank/DDBJ databases">
        <title>Genome sequence of Clavibacter michiganensis spp. strain CASJ009.</title>
        <authorList>
            <person name="Thapa S.P."/>
            <person name="Coaker G."/>
        </authorList>
    </citation>
    <scope>NUCLEOTIDE SEQUENCE [LARGE SCALE GENOMIC DNA]</scope>
    <source>
        <strain evidence="2">CASJ009</strain>
    </source>
</reference>
<feature type="compositionally biased region" description="Basic and acidic residues" evidence="1">
    <location>
        <begin position="117"/>
        <end position="128"/>
    </location>
</feature>
<dbReference type="EMBL" id="MDHJ01000001">
    <property type="protein sequence ID" value="OUE08290.1"/>
    <property type="molecule type" value="Genomic_DNA"/>
</dbReference>
<feature type="compositionally biased region" description="Basic and acidic residues" evidence="1">
    <location>
        <begin position="45"/>
        <end position="57"/>
    </location>
</feature>
<feature type="compositionally biased region" description="Basic residues" evidence="1">
    <location>
        <begin position="222"/>
        <end position="260"/>
    </location>
</feature>
<evidence type="ECO:0000313" key="2">
    <source>
        <dbReference type="EMBL" id="OUE08290.1"/>
    </source>
</evidence>
<protein>
    <submittedName>
        <fullName evidence="2">Uncharacterized protein</fullName>
    </submittedName>
</protein>
<evidence type="ECO:0000313" key="3">
    <source>
        <dbReference type="Proteomes" id="UP000195106"/>
    </source>
</evidence>
<dbReference type="AlphaFoldDB" id="A0A251XS40"/>
<feature type="compositionally biased region" description="Basic and acidic residues" evidence="1">
    <location>
        <begin position="190"/>
        <end position="212"/>
    </location>
</feature>
<feature type="compositionally biased region" description="Low complexity" evidence="1">
    <location>
        <begin position="308"/>
        <end position="321"/>
    </location>
</feature>
<proteinExistence type="predicted"/>
<organism evidence="2 3">
    <name type="scientific">Clavibacter michiganensis</name>
    <dbReference type="NCBI Taxonomy" id="28447"/>
    <lineage>
        <taxon>Bacteria</taxon>
        <taxon>Bacillati</taxon>
        <taxon>Actinomycetota</taxon>
        <taxon>Actinomycetes</taxon>
        <taxon>Micrococcales</taxon>
        <taxon>Microbacteriaceae</taxon>
        <taxon>Clavibacter</taxon>
    </lineage>
</organism>
<name>A0A251XS40_9MICO</name>
<sequence>MEHRVPDGVLRGPRVDVRRGRRPPGRGAGARDGRPRLRRRARHLALRDRAGDLRDHAAALPLPGAHGRDDVRGHGVPALDRRALHGRRPPVPRLPRGARAPGRHHAPRLVPAGPVLDHPRRVRPDARHGPPPGGARRRLGAGDRADALLARGAAARHRGRARAGRRDRARQRAHDAALGGAHRGSGGPRPRRDDGRQRDGAPLRGRAGDGRRCLRAPPRRDQAHRRRGLRALRAVRARGAGPRHAHRAGRDRRGRLLRGRAGHDEQPPARRHRGRDHHPPTRHLGARRRGGGHRRRRRRRGLRPAPHPDGAAGAAGVHQGARGAGRRSRHHRVGAGGGHRRADPLAGAGRRRGVRARRPAAPRRRRRPGDGPERREPQPDRTGDRA</sequence>
<feature type="compositionally biased region" description="Basic residues" evidence="1">
    <location>
        <begin position="324"/>
        <end position="333"/>
    </location>
</feature>
<comment type="caution">
    <text evidence="2">The sequence shown here is derived from an EMBL/GenBank/DDBJ whole genome shotgun (WGS) entry which is preliminary data.</text>
</comment>
<evidence type="ECO:0000256" key="1">
    <source>
        <dbReference type="SAM" id="MobiDB-lite"/>
    </source>
</evidence>
<feature type="region of interest" description="Disordered" evidence="1">
    <location>
        <begin position="1"/>
        <end position="386"/>
    </location>
</feature>
<dbReference type="Proteomes" id="UP000195106">
    <property type="component" value="Unassembled WGS sequence"/>
</dbReference>
<gene>
    <name evidence="2" type="ORF">CMsap09_05025</name>
</gene>
<feature type="compositionally biased region" description="Basic residues" evidence="1">
    <location>
        <begin position="154"/>
        <end position="163"/>
    </location>
</feature>
<feature type="compositionally biased region" description="Basic and acidic residues" evidence="1">
    <location>
        <begin position="368"/>
        <end position="386"/>
    </location>
</feature>